<protein>
    <submittedName>
        <fullName evidence="1">Cytochrome P</fullName>
    </submittedName>
</protein>
<dbReference type="InterPro" id="IPR001128">
    <property type="entry name" value="Cyt_P450"/>
</dbReference>
<dbReference type="Proteomes" id="UP000237000">
    <property type="component" value="Unassembled WGS sequence"/>
</dbReference>
<organism evidence="1 2">
    <name type="scientific">Trema orientale</name>
    <name type="common">Charcoal tree</name>
    <name type="synonym">Celtis orientalis</name>
    <dbReference type="NCBI Taxonomy" id="63057"/>
    <lineage>
        <taxon>Eukaryota</taxon>
        <taxon>Viridiplantae</taxon>
        <taxon>Streptophyta</taxon>
        <taxon>Embryophyta</taxon>
        <taxon>Tracheophyta</taxon>
        <taxon>Spermatophyta</taxon>
        <taxon>Magnoliopsida</taxon>
        <taxon>eudicotyledons</taxon>
        <taxon>Gunneridae</taxon>
        <taxon>Pentapetalae</taxon>
        <taxon>rosids</taxon>
        <taxon>fabids</taxon>
        <taxon>Rosales</taxon>
        <taxon>Cannabaceae</taxon>
        <taxon>Trema</taxon>
    </lineage>
</organism>
<dbReference type="Gene3D" id="1.10.630.10">
    <property type="entry name" value="Cytochrome P450"/>
    <property type="match status" value="1"/>
</dbReference>
<comment type="caution">
    <text evidence="1">The sequence shown here is derived from an EMBL/GenBank/DDBJ whole genome shotgun (WGS) entry which is preliminary data.</text>
</comment>
<dbReference type="InParanoid" id="A0A2P5F4W4"/>
<dbReference type="OrthoDB" id="1055148at2759"/>
<dbReference type="Pfam" id="PF00067">
    <property type="entry name" value="p450"/>
    <property type="match status" value="1"/>
</dbReference>
<dbReference type="AlphaFoldDB" id="A0A2P5F4W4"/>
<dbReference type="GO" id="GO:0016705">
    <property type="term" value="F:oxidoreductase activity, acting on paired donors, with incorporation or reduction of molecular oxygen"/>
    <property type="evidence" value="ECO:0007669"/>
    <property type="project" value="InterPro"/>
</dbReference>
<sequence>MADLFFPKIYINKKLQLRDPSPGLPIISNLIWLRKSFSELEPILRNLHANYGPVVSLRIGPRPAAFVLDRVLAHQAFIQNGTVFADLATCLVFSSNRHNINSAPYGPTWRLLRRNLTSEILNASRVKSYQMGARCSPQPPPVLSKKIRL</sequence>
<dbReference type="PANTHER" id="PTHR24299">
    <property type="entry name" value="CYTOCHROME P450 FAMILY 1"/>
    <property type="match status" value="1"/>
</dbReference>
<proteinExistence type="predicted"/>
<dbReference type="GO" id="GO:0004497">
    <property type="term" value="F:monooxygenase activity"/>
    <property type="evidence" value="ECO:0007669"/>
    <property type="project" value="InterPro"/>
</dbReference>
<evidence type="ECO:0000313" key="1">
    <source>
        <dbReference type="EMBL" id="PON92821.1"/>
    </source>
</evidence>
<accession>A0A2P5F4W4</accession>
<dbReference type="GO" id="GO:0005506">
    <property type="term" value="F:iron ion binding"/>
    <property type="evidence" value="ECO:0007669"/>
    <property type="project" value="InterPro"/>
</dbReference>
<dbReference type="EMBL" id="JXTC01000062">
    <property type="protein sequence ID" value="PON92821.1"/>
    <property type="molecule type" value="Genomic_DNA"/>
</dbReference>
<dbReference type="STRING" id="63057.A0A2P5F4W4"/>
<dbReference type="GO" id="GO:0020037">
    <property type="term" value="F:heme binding"/>
    <property type="evidence" value="ECO:0007669"/>
    <property type="project" value="InterPro"/>
</dbReference>
<name>A0A2P5F4W4_TREOI</name>
<reference evidence="2" key="1">
    <citation type="submission" date="2016-06" db="EMBL/GenBank/DDBJ databases">
        <title>Parallel loss of symbiosis genes in relatives of nitrogen-fixing non-legume Parasponia.</title>
        <authorList>
            <person name="Van Velzen R."/>
            <person name="Holmer R."/>
            <person name="Bu F."/>
            <person name="Rutten L."/>
            <person name="Van Zeijl A."/>
            <person name="Liu W."/>
            <person name="Santuari L."/>
            <person name="Cao Q."/>
            <person name="Sharma T."/>
            <person name="Shen D."/>
            <person name="Roswanjaya Y."/>
            <person name="Wardhani T."/>
            <person name="Kalhor M.S."/>
            <person name="Jansen J."/>
            <person name="Van den Hoogen J."/>
            <person name="Gungor B."/>
            <person name="Hartog M."/>
            <person name="Hontelez J."/>
            <person name="Verver J."/>
            <person name="Yang W.-C."/>
            <person name="Schijlen E."/>
            <person name="Repin R."/>
            <person name="Schilthuizen M."/>
            <person name="Schranz E."/>
            <person name="Heidstra R."/>
            <person name="Miyata K."/>
            <person name="Fedorova E."/>
            <person name="Kohlen W."/>
            <person name="Bisseling T."/>
            <person name="Smit S."/>
            <person name="Geurts R."/>
        </authorList>
    </citation>
    <scope>NUCLEOTIDE SEQUENCE [LARGE SCALE GENOMIC DNA]</scope>
    <source>
        <strain evidence="2">cv. RG33-2</strain>
    </source>
</reference>
<dbReference type="SUPFAM" id="SSF48264">
    <property type="entry name" value="Cytochrome P450"/>
    <property type="match status" value="1"/>
</dbReference>
<dbReference type="InterPro" id="IPR036396">
    <property type="entry name" value="Cyt_P450_sf"/>
</dbReference>
<keyword evidence="2" id="KW-1185">Reference proteome</keyword>
<evidence type="ECO:0000313" key="2">
    <source>
        <dbReference type="Proteomes" id="UP000237000"/>
    </source>
</evidence>
<gene>
    <name evidence="1" type="ORF">TorRG33x02_114190</name>
</gene>
<dbReference type="PANTHER" id="PTHR24299:SF14">
    <property type="entry name" value="OS10G0514300 PROTEIN"/>
    <property type="match status" value="1"/>
</dbReference>